<dbReference type="AlphaFoldDB" id="A0AA41G4V6"/>
<feature type="domain" description="Cas12f1-like TNB" evidence="2">
    <location>
        <begin position="139"/>
        <end position="201"/>
    </location>
</feature>
<sequence>MSSTPAPASGAAPTSDHTPIGVDLGEKRLVAAAPADADPDAALVIDGDPLRERYDLLVEATHALQAASFDTTAGEAQLFAALYERLRPALFDAAHRLVRYADEFATPLLVLEDMDFGGPSLWERRTVDEMGAWLLPALQAVIVEVARDAGLPVTFVDAKYTSQACHVCEKLGRLDSNAIVCTTDDCPVERVCRDRSAALTIARRAGPS</sequence>
<dbReference type="InterPro" id="IPR010095">
    <property type="entry name" value="Cas12f1-like_TNB"/>
</dbReference>
<gene>
    <name evidence="3" type="ORF">KTS37_00080</name>
</gene>
<proteinExistence type="predicted"/>
<evidence type="ECO:0000313" key="3">
    <source>
        <dbReference type="EMBL" id="MBV0900172.1"/>
    </source>
</evidence>
<dbReference type="Pfam" id="PF07282">
    <property type="entry name" value="Cas12f1-like_TNB"/>
    <property type="match status" value="1"/>
</dbReference>
<protein>
    <submittedName>
        <fullName evidence="3">Transposase</fullName>
    </submittedName>
</protein>
<dbReference type="GO" id="GO:0003677">
    <property type="term" value="F:DNA binding"/>
    <property type="evidence" value="ECO:0007669"/>
    <property type="project" value="UniProtKB-KW"/>
</dbReference>
<evidence type="ECO:0000256" key="1">
    <source>
        <dbReference type="ARBA" id="ARBA00023125"/>
    </source>
</evidence>
<keyword evidence="4" id="KW-1185">Reference proteome</keyword>
<dbReference type="RefSeq" id="WP_162412511.1">
    <property type="nucleotide sequence ID" value="NZ_JAHQXE010000001.1"/>
</dbReference>
<comment type="caution">
    <text evidence="3">The sequence shown here is derived from an EMBL/GenBank/DDBJ whole genome shotgun (WGS) entry which is preliminary data.</text>
</comment>
<evidence type="ECO:0000259" key="2">
    <source>
        <dbReference type="Pfam" id="PF07282"/>
    </source>
</evidence>
<dbReference type="EMBL" id="JAHQXE010000001">
    <property type="protein sequence ID" value="MBV0900172.1"/>
    <property type="molecule type" value="Genomic_DNA"/>
</dbReference>
<organism evidence="3 4">
    <name type="scientific">Haloarcula salina</name>
    <dbReference type="NCBI Taxonomy" id="1429914"/>
    <lineage>
        <taxon>Archaea</taxon>
        <taxon>Methanobacteriati</taxon>
        <taxon>Methanobacteriota</taxon>
        <taxon>Stenosarchaea group</taxon>
        <taxon>Halobacteria</taxon>
        <taxon>Halobacteriales</taxon>
        <taxon>Haloarculaceae</taxon>
        <taxon>Haloarcula</taxon>
    </lineage>
</organism>
<keyword evidence="1" id="KW-0238">DNA-binding</keyword>
<evidence type="ECO:0000313" key="4">
    <source>
        <dbReference type="Proteomes" id="UP001166304"/>
    </source>
</evidence>
<name>A0AA41G4V6_9EURY</name>
<dbReference type="Proteomes" id="UP001166304">
    <property type="component" value="Unassembled WGS sequence"/>
</dbReference>
<accession>A0AA41G4V6</accession>
<reference evidence="3" key="1">
    <citation type="submission" date="2021-06" db="EMBL/GenBank/DDBJ databases">
        <title>New haloarchaea isolates fom saline soil.</title>
        <authorList>
            <person name="Duran-Viseras A."/>
            <person name="Sanchez-Porro C.S."/>
            <person name="Ventosa A."/>
        </authorList>
    </citation>
    <scope>NUCLEOTIDE SEQUENCE</scope>
    <source>
        <strain evidence="3">JCM 18369</strain>
    </source>
</reference>